<organism evidence="1 2">
    <name type="scientific">Vulcanimicrobium alpinum</name>
    <dbReference type="NCBI Taxonomy" id="3016050"/>
    <lineage>
        <taxon>Bacteria</taxon>
        <taxon>Bacillati</taxon>
        <taxon>Vulcanimicrobiota</taxon>
        <taxon>Vulcanimicrobiia</taxon>
        <taxon>Vulcanimicrobiales</taxon>
        <taxon>Vulcanimicrobiaceae</taxon>
        <taxon>Vulcanimicrobium</taxon>
    </lineage>
</organism>
<name>A0AAN1XYD8_UNVUL</name>
<evidence type="ECO:0000313" key="1">
    <source>
        <dbReference type="EMBL" id="BDE07224.1"/>
    </source>
</evidence>
<dbReference type="InterPro" id="IPR009078">
    <property type="entry name" value="Ferritin-like_SF"/>
</dbReference>
<dbReference type="GO" id="GO:0016491">
    <property type="term" value="F:oxidoreductase activity"/>
    <property type="evidence" value="ECO:0007669"/>
    <property type="project" value="InterPro"/>
</dbReference>
<dbReference type="Proteomes" id="UP001317532">
    <property type="component" value="Chromosome"/>
</dbReference>
<reference evidence="1 2" key="1">
    <citation type="journal article" date="2022" name="ISME Commun">
        <title>Vulcanimicrobium alpinus gen. nov. sp. nov., the first cultivated representative of the candidate phylum 'Eremiobacterota', is a metabolically versatile aerobic anoxygenic phototroph.</title>
        <authorList>
            <person name="Yabe S."/>
            <person name="Muto K."/>
            <person name="Abe K."/>
            <person name="Yokota A."/>
            <person name="Staudigel H."/>
            <person name="Tebo B.M."/>
        </authorList>
    </citation>
    <scope>NUCLEOTIDE SEQUENCE [LARGE SCALE GENOMIC DNA]</scope>
    <source>
        <strain evidence="1 2">WC8-2</strain>
    </source>
</reference>
<sequence length="294" mass="33866">MSFMNPVTVIPKHVPGDELRTFGTLESYEEYIEHQYRDTKALLEKYREHATHDPQLSAEYRHAMRPIMVTTCWGEAQTTAQVAQIITKTNRPSIQYFYATHALDEVRHTQVEWRRIRDLDLADSLDVPYEQTELFRFVNGLPTFVEIVYGQVCTLEAYSAHVLFNSIIDLAKKHGDLATAATYEYVMHDEVRHIGTGLRVVREAIETSPDPEEAQFRILDLEEKLLPITIRKLGRDSAIANSLYESGLILDKRTFEFDGFRQYLVFRSKIPNLPPMRYRGPDGWTPEDALAGVA</sequence>
<dbReference type="Gene3D" id="1.10.620.20">
    <property type="entry name" value="Ribonucleotide Reductase, subunit A"/>
    <property type="match status" value="1"/>
</dbReference>
<dbReference type="SUPFAM" id="SSF47240">
    <property type="entry name" value="Ferritin-like"/>
    <property type="match status" value="1"/>
</dbReference>
<dbReference type="AlphaFoldDB" id="A0AAN1XYD8"/>
<dbReference type="KEGG" id="vab:WPS_25000"/>
<dbReference type="InterPro" id="IPR012348">
    <property type="entry name" value="RNR-like"/>
</dbReference>
<evidence type="ECO:0000313" key="2">
    <source>
        <dbReference type="Proteomes" id="UP001317532"/>
    </source>
</evidence>
<proteinExistence type="predicted"/>
<keyword evidence="2" id="KW-1185">Reference proteome</keyword>
<protein>
    <recommendedName>
        <fullName evidence="3">Ferritin-like domain-containing protein</fullName>
    </recommendedName>
</protein>
<accession>A0AAN1XYD8</accession>
<evidence type="ECO:0008006" key="3">
    <source>
        <dbReference type="Google" id="ProtNLM"/>
    </source>
</evidence>
<gene>
    <name evidence="1" type="ORF">WPS_25000</name>
</gene>
<dbReference type="EMBL" id="AP025523">
    <property type="protein sequence ID" value="BDE07224.1"/>
    <property type="molecule type" value="Genomic_DNA"/>
</dbReference>